<evidence type="ECO:0000259" key="14">
    <source>
        <dbReference type="PROSITE" id="PS51384"/>
    </source>
</evidence>
<reference evidence="15" key="2">
    <citation type="submission" date="2023-06" db="EMBL/GenBank/DDBJ databases">
        <authorList>
            <consortium name="Lawrence Berkeley National Laboratory"/>
            <person name="Haridas S."/>
            <person name="Hensen N."/>
            <person name="Bonometti L."/>
            <person name="Westerberg I."/>
            <person name="Brannstrom I.O."/>
            <person name="Guillou S."/>
            <person name="Cros-Aarteil S."/>
            <person name="Calhoun S."/>
            <person name="Kuo A."/>
            <person name="Mondo S."/>
            <person name="Pangilinan J."/>
            <person name="Riley R."/>
            <person name="Labutti K."/>
            <person name="Andreopoulos B."/>
            <person name="Lipzen A."/>
            <person name="Chen C."/>
            <person name="Yanf M."/>
            <person name="Daum C."/>
            <person name="Ng V."/>
            <person name="Clum A."/>
            <person name="Steindorff A."/>
            <person name="Ohm R."/>
            <person name="Martin F."/>
            <person name="Silar P."/>
            <person name="Natvig D."/>
            <person name="Lalanne C."/>
            <person name="Gautier V."/>
            <person name="Ament-Velasquez S.L."/>
            <person name="Kruys A."/>
            <person name="Hutchinson M.I."/>
            <person name="Powell A.J."/>
            <person name="Barry K."/>
            <person name="Miller A.N."/>
            <person name="Grigoriev I.V."/>
            <person name="Debuchy R."/>
            <person name="Gladieux P."/>
            <person name="Thoren M.H."/>
            <person name="Johannesson H."/>
        </authorList>
    </citation>
    <scope>NUCLEOTIDE SEQUENCE</scope>
    <source>
        <strain evidence="15">CBS 118394</strain>
    </source>
</reference>
<evidence type="ECO:0000256" key="8">
    <source>
        <dbReference type="ARBA" id="ARBA00022989"/>
    </source>
</evidence>
<accession>A0AAE0MGP3</accession>
<dbReference type="EC" id="1.16.1.9" evidence="3"/>
<keyword evidence="11 13" id="KW-0472">Membrane</keyword>
<dbReference type="InterPro" id="IPR013121">
    <property type="entry name" value="Fe_red_NAD-bd_6"/>
</dbReference>
<evidence type="ECO:0000256" key="1">
    <source>
        <dbReference type="ARBA" id="ARBA00004651"/>
    </source>
</evidence>
<dbReference type="PANTHER" id="PTHR32361:SF12">
    <property type="entry name" value="PUTATIVE (AFU_ORTHOLOGUE AFUA_1G14340)-RELATED"/>
    <property type="match status" value="1"/>
</dbReference>
<dbReference type="InterPro" id="IPR013130">
    <property type="entry name" value="Fe3_Rdtase_TM_dom"/>
</dbReference>
<keyword evidence="6 13" id="KW-0812">Transmembrane</keyword>
<keyword evidence="7" id="KW-0249">Electron transport</keyword>
<evidence type="ECO:0000256" key="7">
    <source>
        <dbReference type="ARBA" id="ARBA00022982"/>
    </source>
</evidence>
<keyword evidence="10" id="KW-0406">Ion transport</keyword>
<dbReference type="GO" id="GO:0052851">
    <property type="term" value="F:ferric-chelate reductase (NADPH) activity"/>
    <property type="evidence" value="ECO:0007669"/>
    <property type="project" value="UniProtKB-EC"/>
</dbReference>
<protein>
    <recommendedName>
        <fullName evidence="3">ferric-chelate reductase (NADPH)</fullName>
        <ecNumber evidence="3">1.16.1.9</ecNumber>
    </recommendedName>
</protein>
<dbReference type="SFLD" id="SFLDS00052">
    <property type="entry name" value="Ferric_Reductase_Domain"/>
    <property type="match status" value="1"/>
</dbReference>
<organism evidence="15 16">
    <name type="scientific">Apodospora peruviana</name>
    <dbReference type="NCBI Taxonomy" id="516989"/>
    <lineage>
        <taxon>Eukaryota</taxon>
        <taxon>Fungi</taxon>
        <taxon>Dikarya</taxon>
        <taxon>Ascomycota</taxon>
        <taxon>Pezizomycotina</taxon>
        <taxon>Sordariomycetes</taxon>
        <taxon>Sordariomycetidae</taxon>
        <taxon>Sordariales</taxon>
        <taxon>Lasiosphaeriaceae</taxon>
        <taxon>Apodospora</taxon>
    </lineage>
</organism>
<evidence type="ECO:0000256" key="4">
    <source>
        <dbReference type="ARBA" id="ARBA00022448"/>
    </source>
</evidence>
<comment type="subcellular location">
    <subcellularLocation>
        <location evidence="1">Cell membrane</location>
        <topology evidence="1">Multi-pass membrane protein</topology>
    </subcellularLocation>
</comment>
<evidence type="ECO:0000313" key="15">
    <source>
        <dbReference type="EMBL" id="KAK3331038.1"/>
    </source>
</evidence>
<evidence type="ECO:0000256" key="11">
    <source>
        <dbReference type="ARBA" id="ARBA00023136"/>
    </source>
</evidence>
<feature type="transmembrane region" description="Helical" evidence="13">
    <location>
        <begin position="291"/>
        <end position="311"/>
    </location>
</feature>
<evidence type="ECO:0000256" key="10">
    <source>
        <dbReference type="ARBA" id="ARBA00023065"/>
    </source>
</evidence>
<dbReference type="InterPro" id="IPR051410">
    <property type="entry name" value="Ferric/Cupric_Reductase"/>
</dbReference>
<reference evidence="15" key="1">
    <citation type="journal article" date="2023" name="Mol. Phylogenet. Evol.">
        <title>Genome-scale phylogeny and comparative genomics of the fungal order Sordariales.</title>
        <authorList>
            <person name="Hensen N."/>
            <person name="Bonometti L."/>
            <person name="Westerberg I."/>
            <person name="Brannstrom I.O."/>
            <person name="Guillou S."/>
            <person name="Cros-Aarteil S."/>
            <person name="Calhoun S."/>
            <person name="Haridas S."/>
            <person name="Kuo A."/>
            <person name="Mondo S."/>
            <person name="Pangilinan J."/>
            <person name="Riley R."/>
            <person name="LaButti K."/>
            <person name="Andreopoulos B."/>
            <person name="Lipzen A."/>
            <person name="Chen C."/>
            <person name="Yan M."/>
            <person name="Daum C."/>
            <person name="Ng V."/>
            <person name="Clum A."/>
            <person name="Steindorff A."/>
            <person name="Ohm R.A."/>
            <person name="Martin F."/>
            <person name="Silar P."/>
            <person name="Natvig D.O."/>
            <person name="Lalanne C."/>
            <person name="Gautier V."/>
            <person name="Ament-Velasquez S.L."/>
            <person name="Kruys A."/>
            <person name="Hutchinson M.I."/>
            <person name="Powell A.J."/>
            <person name="Barry K."/>
            <person name="Miller A.N."/>
            <person name="Grigoriev I.V."/>
            <person name="Debuchy R."/>
            <person name="Gladieux P."/>
            <person name="Hiltunen Thoren M."/>
            <person name="Johannesson H."/>
        </authorList>
    </citation>
    <scope>NUCLEOTIDE SEQUENCE</scope>
    <source>
        <strain evidence="15">CBS 118394</strain>
    </source>
</reference>
<dbReference type="AlphaFoldDB" id="A0AAE0MGP3"/>
<dbReference type="GO" id="GO:0015677">
    <property type="term" value="P:copper ion import"/>
    <property type="evidence" value="ECO:0007669"/>
    <property type="project" value="TreeGrafter"/>
</dbReference>
<evidence type="ECO:0000256" key="12">
    <source>
        <dbReference type="ARBA" id="ARBA00048483"/>
    </source>
</evidence>
<feature type="transmembrane region" description="Helical" evidence="13">
    <location>
        <begin position="265"/>
        <end position="284"/>
    </location>
</feature>
<comment type="similarity">
    <text evidence="2">Belongs to the ferric reductase (FRE) family.</text>
</comment>
<feature type="transmembrane region" description="Helical" evidence="13">
    <location>
        <begin position="67"/>
        <end position="85"/>
    </location>
</feature>
<keyword evidence="16" id="KW-1185">Reference proteome</keyword>
<dbReference type="PANTHER" id="PTHR32361">
    <property type="entry name" value="FERRIC/CUPRIC REDUCTASE TRANSMEMBRANE COMPONENT"/>
    <property type="match status" value="1"/>
</dbReference>
<feature type="transmembrane region" description="Helical" evidence="13">
    <location>
        <begin position="152"/>
        <end position="170"/>
    </location>
</feature>
<sequence length="631" mass="71098">MDFQRRNVASLATGLVPTGTLHLRDARGVLATTVQTHAAPTPDSTIAPFNTGLNGVNQPMNFLFRDALWWTLGLLAVVVLSVRIIELVWAKVRLWAAISVSGQKQGYWKVKQWSWMPGVKKNLIYAPFWKKRHNREVRFSSAINLGTLPTRLQGIVLIAYLASNLAYMFVLNWRNENKYELCAELRGRSGTLAVVNMIPLFIFAARNNPLIAWLQISFDTYNLLHRWMGRVVVVEAVVHFIAWDIVQVADGGWESVKEKILNDRFIGSGMVATIALVLVLILSVSPIRHAFYETFLVGHIIMAFIILAGTWVHCVTAGIAGGLPQLPWVIAIAVLWNAERVARLIRIAYCNWTRNGHTKAIIEALPGEATRVTMRLPQVINVRPGQHAYLRFARIRGWENHPFSIAWFEHEYEEEILPTTEKQTKPLRKPIATKVGFVIGAHTGVTRKLFDAAEAHPSRAITMSAAFEGPYAGHHSLDSYGHCVLFAGATGITHQMSYLRHLIEGFNEAIVATRRITLVWVVRDYEALEWVRPWMDKVLRMPNRKELLQVKLFVTRPKRAREVVSPSTTVQMFPGRPNIPMLLLKEVHEQLGAMCVTVCGPGGLSDDVRKSVRDVQAAGTVVDFFSEEFSW</sequence>
<dbReference type="Pfam" id="PF08030">
    <property type="entry name" value="NAD_binding_6"/>
    <property type="match status" value="1"/>
</dbReference>
<feature type="transmembrane region" description="Helical" evidence="13">
    <location>
        <begin position="190"/>
        <end position="206"/>
    </location>
</feature>
<dbReference type="InterPro" id="IPR039261">
    <property type="entry name" value="FNR_nucleotide-bd"/>
</dbReference>
<evidence type="ECO:0000256" key="6">
    <source>
        <dbReference type="ARBA" id="ARBA00022692"/>
    </source>
</evidence>
<evidence type="ECO:0000256" key="5">
    <source>
        <dbReference type="ARBA" id="ARBA00022475"/>
    </source>
</evidence>
<dbReference type="Pfam" id="PF01794">
    <property type="entry name" value="Ferric_reduct"/>
    <property type="match status" value="1"/>
</dbReference>
<dbReference type="Pfam" id="PF08022">
    <property type="entry name" value="FAD_binding_8"/>
    <property type="match status" value="1"/>
</dbReference>
<evidence type="ECO:0000313" key="16">
    <source>
        <dbReference type="Proteomes" id="UP001283341"/>
    </source>
</evidence>
<evidence type="ECO:0000256" key="13">
    <source>
        <dbReference type="SAM" id="Phobius"/>
    </source>
</evidence>
<dbReference type="Proteomes" id="UP001283341">
    <property type="component" value="Unassembled WGS sequence"/>
</dbReference>
<dbReference type="CDD" id="cd06186">
    <property type="entry name" value="NOX_Duox_like_FAD_NADP"/>
    <property type="match status" value="1"/>
</dbReference>
<proteinExistence type="inferred from homology"/>
<dbReference type="EMBL" id="JAUEDM010000001">
    <property type="protein sequence ID" value="KAK3331038.1"/>
    <property type="molecule type" value="Genomic_DNA"/>
</dbReference>
<dbReference type="GO" id="GO:0005886">
    <property type="term" value="C:plasma membrane"/>
    <property type="evidence" value="ECO:0007669"/>
    <property type="project" value="UniProtKB-SubCell"/>
</dbReference>
<dbReference type="InterPro" id="IPR013112">
    <property type="entry name" value="FAD-bd_8"/>
</dbReference>
<comment type="catalytic activity">
    <reaction evidence="12">
        <text>2 a Fe(II)-siderophore + NADP(+) + H(+) = 2 a Fe(III)-siderophore + NADPH</text>
        <dbReference type="Rhea" id="RHEA:28795"/>
        <dbReference type="Rhea" id="RHEA-COMP:11342"/>
        <dbReference type="Rhea" id="RHEA-COMP:11344"/>
        <dbReference type="ChEBI" id="CHEBI:15378"/>
        <dbReference type="ChEBI" id="CHEBI:29033"/>
        <dbReference type="ChEBI" id="CHEBI:29034"/>
        <dbReference type="ChEBI" id="CHEBI:57783"/>
        <dbReference type="ChEBI" id="CHEBI:58349"/>
        <dbReference type="EC" id="1.16.1.9"/>
    </reaction>
</comment>
<dbReference type="PROSITE" id="PS51384">
    <property type="entry name" value="FAD_FR"/>
    <property type="match status" value="1"/>
</dbReference>
<dbReference type="Gene3D" id="3.40.50.80">
    <property type="entry name" value="Nucleotide-binding domain of ferredoxin-NADP reductase (FNR) module"/>
    <property type="match status" value="1"/>
</dbReference>
<feature type="domain" description="FAD-binding FR-type" evidence="14">
    <location>
        <begin position="334"/>
        <end position="477"/>
    </location>
</feature>
<dbReference type="SUPFAM" id="SSF52343">
    <property type="entry name" value="Ferredoxin reductase-like, C-terminal NADP-linked domain"/>
    <property type="match status" value="1"/>
</dbReference>
<gene>
    <name evidence="15" type="ORF">B0H66DRAFT_85747</name>
</gene>
<keyword evidence="9" id="KW-0560">Oxidoreductase</keyword>
<dbReference type="SUPFAM" id="SSF63380">
    <property type="entry name" value="Riboflavin synthase domain-like"/>
    <property type="match status" value="1"/>
</dbReference>
<dbReference type="GO" id="GO:0006826">
    <property type="term" value="P:iron ion transport"/>
    <property type="evidence" value="ECO:0007669"/>
    <property type="project" value="TreeGrafter"/>
</dbReference>
<keyword evidence="8 13" id="KW-1133">Transmembrane helix</keyword>
<dbReference type="InterPro" id="IPR017938">
    <property type="entry name" value="Riboflavin_synthase-like_b-brl"/>
</dbReference>
<evidence type="ECO:0000256" key="3">
    <source>
        <dbReference type="ARBA" id="ARBA00012668"/>
    </source>
</evidence>
<comment type="caution">
    <text evidence="15">The sequence shown here is derived from an EMBL/GenBank/DDBJ whole genome shotgun (WGS) entry which is preliminary data.</text>
</comment>
<dbReference type="GO" id="GO:0006879">
    <property type="term" value="P:intracellular iron ion homeostasis"/>
    <property type="evidence" value="ECO:0007669"/>
    <property type="project" value="TreeGrafter"/>
</dbReference>
<evidence type="ECO:0000256" key="9">
    <source>
        <dbReference type="ARBA" id="ARBA00023002"/>
    </source>
</evidence>
<name>A0AAE0MGP3_9PEZI</name>
<keyword evidence="5" id="KW-1003">Cell membrane</keyword>
<keyword evidence="4" id="KW-0813">Transport</keyword>
<dbReference type="SFLD" id="SFLDG01168">
    <property type="entry name" value="Ferric_reductase_subgroup_(FRE"/>
    <property type="match status" value="1"/>
</dbReference>
<dbReference type="InterPro" id="IPR017927">
    <property type="entry name" value="FAD-bd_FR_type"/>
</dbReference>
<evidence type="ECO:0000256" key="2">
    <source>
        <dbReference type="ARBA" id="ARBA00006278"/>
    </source>
</evidence>